<name>A0ABR4JEQ6_9EURO</name>
<dbReference type="GeneID" id="98163966"/>
<reference evidence="3 4" key="1">
    <citation type="submission" date="2024-07" db="EMBL/GenBank/DDBJ databases">
        <title>Section-level genome sequencing and comparative genomics of Aspergillus sections Usti and Cavernicolus.</title>
        <authorList>
            <consortium name="Lawrence Berkeley National Laboratory"/>
            <person name="Nybo J.L."/>
            <person name="Vesth T.C."/>
            <person name="Theobald S."/>
            <person name="Frisvad J.C."/>
            <person name="Larsen T.O."/>
            <person name="Kjaerboelling I."/>
            <person name="Rothschild-Mancinelli K."/>
            <person name="Lyhne E.K."/>
            <person name="Kogle M.E."/>
            <person name="Barry K."/>
            <person name="Clum A."/>
            <person name="Na H."/>
            <person name="Ledsgaard L."/>
            <person name="Lin J."/>
            <person name="Lipzen A."/>
            <person name="Kuo A."/>
            <person name="Riley R."/>
            <person name="Mondo S."/>
            <person name="LaButti K."/>
            <person name="Haridas S."/>
            <person name="Pangalinan J."/>
            <person name="Salamov A.A."/>
            <person name="Simmons B.A."/>
            <person name="Magnuson J.K."/>
            <person name="Chen J."/>
            <person name="Drula E."/>
            <person name="Henrissat B."/>
            <person name="Wiebenga A."/>
            <person name="Lubbers R.J."/>
            <person name="Gomes A.C."/>
            <person name="Macurrencykelacurrency M.R."/>
            <person name="Stajich J."/>
            <person name="Grigoriev I.V."/>
            <person name="Mortensen U.H."/>
            <person name="De vries R.P."/>
            <person name="Baker S.E."/>
            <person name="Andersen M.R."/>
        </authorList>
    </citation>
    <scope>NUCLEOTIDE SEQUENCE [LARGE SCALE GENOMIC DNA]</scope>
    <source>
        <strain evidence="3 4">CBS 756.74</strain>
    </source>
</reference>
<comment type="caution">
    <text evidence="3">The sequence shown here is derived from an EMBL/GenBank/DDBJ whole genome shotgun (WGS) entry which is preliminary data.</text>
</comment>
<dbReference type="SUPFAM" id="SSF57414">
    <property type="entry name" value="Hairpin loop containing domain-like"/>
    <property type="match status" value="1"/>
</dbReference>
<sequence length="259" mass="27618">MAPSLLSTLLLLPLGFHFVNAACPARLAALPDSPEVIDDPVCPDDHGKAVIAEDGTHYLLECCTKAHPGVNHLSRAPGIKSKKDCLDKCQSTAKCDSVEYNNNNQDCVLYELGGLSHEDAPSGSHDWLFFVDPPAIPAPANITHMCSTDCPAAHGQKYVSDFGELFHMECGKRHGTAPFKEKETATYRDCLDGCAKLPRCVSIDWSSRTKMCYYGKHSGAAPITAPAWNSAYKLGCANACDKDGGDSCGCGKGKKAGGP</sequence>
<accession>A0ABR4JEQ6</accession>
<evidence type="ECO:0000313" key="3">
    <source>
        <dbReference type="EMBL" id="KAL2838510.1"/>
    </source>
</evidence>
<feature type="domain" description="Apple" evidence="2">
    <location>
        <begin position="76"/>
        <end position="113"/>
    </location>
</feature>
<dbReference type="InterPro" id="IPR003609">
    <property type="entry name" value="Pan_app"/>
</dbReference>
<evidence type="ECO:0000259" key="2">
    <source>
        <dbReference type="Pfam" id="PF00024"/>
    </source>
</evidence>
<feature type="signal peptide" evidence="1">
    <location>
        <begin position="1"/>
        <end position="21"/>
    </location>
</feature>
<organism evidence="3 4">
    <name type="scientific">Aspergillus pseudodeflectus</name>
    <dbReference type="NCBI Taxonomy" id="176178"/>
    <lineage>
        <taxon>Eukaryota</taxon>
        <taxon>Fungi</taxon>
        <taxon>Dikarya</taxon>
        <taxon>Ascomycota</taxon>
        <taxon>Pezizomycotina</taxon>
        <taxon>Eurotiomycetes</taxon>
        <taxon>Eurotiomycetidae</taxon>
        <taxon>Eurotiales</taxon>
        <taxon>Aspergillaceae</taxon>
        <taxon>Aspergillus</taxon>
        <taxon>Aspergillus subgen. Nidulantes</taxon>
    </lineage>
</organism>
<dbReference type="Pfam" id="PF00024">
    <property type="entry name" value="PAN_1"/>
    <property type="match status" value="1"/>
</dbReference>
<proteinExistence type="predicted"/>
<feature type="chain" id="PRO_5046421445" description="Apple domain-containing protein" evidence="1">
    <location>
        <begin position="22"/>
        <end position="259"/>
    </location>
</feature>
<dbReference type="EMBL" id="JBFXLR010000084">
    <property type="protein sequence ID" value="KAL2838510.1"/>
    <property type="molecule type" value="Genomic_DNA"/>
</dbReference>
<dbReference type="RefSeq" id="XP_070893071.1">
    <property type="nucleotide sequence ID" value="XM_071048802.1"/>
</dbReference>
<keyword evidence="4" id="KW-1185">Reference proteome</keyword>
<protein>
    <recommendedName>
        <fullName evidence="2">Apple domain-containing protein</fullName>
    </recommendedName>
</protein>
<gene>
    <name evidence="3" type="ORF">BJX68DRAFT_279802</name>
</gene>
<keyword evidence="1" id="KW-0732">Signal</keyword>
<dbReference type="Proteomes" id="UP001610444">
    <property type="component" value="Unassembled WGS sequence"/>
</dbReference>
<dbReference type="Gene3D" id="3.50.4.10">
    <property type="entry name" value="Hepatocyte Growth Factor"/>
    <property type="match status" value="1"/>
</dbReference>
<evidence type="ECO:0000313" key="4">
    <source>
        <dbReference type="Proteomes" id="UP001610444"/>
    </source>
</evidence>
<evidence type="ECO:0000256" key="1">
    <source>
        <dbReference type="SAM" id="SignalP"/>
    </source>
</evidence>